<dbReference type="Gene3D" id="1.10.287.130">
    <property type="match status" value="1"/>
</dbReference>
<dbReference type="SUPFAM" id="SSF47384">
    <property type="entry name" value="Homodimeric domain of signal transducing histidine kinase"/>
    <property type="match status" value="1"/>
</dbReference>
<keyword evidence="16" id="KW-0472">Membrane</keyword>
<dbReference type="SMART" id="SM00387">
    <property type="entry name" value="HATPase_c"/>
    <property type="match status" value="1"/>
</dbReference>
<dbReference type="AlphaFoldDB" id="A0A975MSA8"/>
<evidence type="ECO:0000256" key="10">
    <source>
        <dbReference type="ARBA" id="ARBA00022840"/>
    </source>
</evidence>
<evidence type="ECO:0000256" key="2">
    <source>
        <dbReference type="ARBA" id="ARBA00004651"/>
    </source>
</evidence>
<dbReference type="PROSITE" id="PS50109">
    <property type="entry name" value="HIS_KIN"/>
    <property type="match status" value="1"/>
</dbReference>
<dbReference type="InterPro" id="IPR003661">
    <property type="entry name" value="HisK_dim/P_dom"/>
</dbReference>
<accession>A0A975MSA8</accession>
<dbReference type="GO" id="GO:0005886">
    <property type="term" value="C:plasma membrane"/>
    <property type="evidence" value="ECO:0007669"/>
    <property type="project" value="UniProtKB-SubCell"/>
</dbReference>
<dbReference type="CDD" id="cd17546">
    <property type="entry name" value="REC_hyHK_CKI1_RcsC-like"/>
    <property type="match status" value="1"/>
</dbReference>
<evidence type="ECO:0000259" key="18">
    <source>
        <dbReference type="PROSITE" id="PS50110"/>
    </source>
</evidence>
<keyword evidence="11 16" id="KW-1133">Transmembrane helix</keyword>
<feature type="modified residue" description="4-aspartylphosphate" evidence="15">
    <location>
        <position position="483"/>
    </location>
</feature>
<dbReference type="InterPro" id="IPR036890">
    <property type="entry name" value="HATPase_C_sf"/>
</dbReference>
<dbReference type="GO" id="GO:0005524">
    <property type="term" value="F:ATP binding"/>
    <property type="evidence" value="ECO:0007669"/>
    <property type="project" value="UniProtKB-KW"/>
</dbReference>
<dbReference type="InterPro" id="IPR003594">
    <property type="entry name" value="HATPase_dom"/>
</dbReference>
<evidence type="ECO:0000313" key="19">
    <source>
        <dbReference type="EMBL" id="QWF72579.1"/>
    </source>
</evidence>
<dbReference type="Pfam" id="PF00512">
    <property type="entry name" value="HisKA"/>
    <property type="match status" value="1"/>
</dbReference>
<dbReference type="Gene3D" id="3.30.450.20">
    <property type="entry name" value="PAS domain"/>
    <property type="match status" value="1"/>
</dbReference>
<dbReference type="PRINTS" id="PR00344">
    <property type="entry name" value="BCTRLSENSOR"/>
</dbReference>
<dbReference type="EMBL" id="CP073754">
    <property type="protein sequence ID" value="QWF72579.1"/>
    <property type="molecule type" value="Genomic_DNA"/>
</dbReference>
<evidence type="ECO:0000313" key="20">
    <source>
        <dbReference type="Proteomes" id="UP000676649"/>
    </source>
</evidence>
<evidence type="ECO:0000256" key="12">
    <source>
        <dbReference type="ARBA" id="ARBA00023012"/>
    </source>
</evidence>
<dbReference type="GO" id="GO:0000155">
    <property type="term" value="F:phosphorelay sensor kinase activity"/>
    <property type="evidence" value="ECO:0007669"/>
    <property type="project" value="InterPro"/>
</dbReference>
<feature type="domain" description="Histidine kinase" evidence="17">
    <location>
        <begin position="191"/>
        <end position="412"/>
    </location>
</feature>
<dbReference type="SUPFAM" id="SSF103190">
    <property type="entry name" value="Sensory domain-like"/>
    <property type="match status" value="1"/>
</dbReference>
<dbReference type="SMART" id="SM00388">
    <property type="entry name" value="HisKA"/>
    <property type="match status" value="1"/>
</dbReference>
<keyword evidence="5 15" id="KW-0597">Phosphoprotein</keyword>
<dbReference type="FunFam" id="1.10.287.130:FF:000002">
    <property type="entry name" value="Two-component osmosensing histidine kinase"/>
    <property type="match status" value="1"/>
</dbReference>
<keyword evidence="4" id="KW-1003">Cell membrane</keyword>
<dbReference type="SUPFAM" id="SSF52172">
    <property type="entry name" value="CheY-like"/>
    <property type="match status" value="2"/>
</dbReference>
<dbReference type="CDD" id="cd00082">
    <property type="entry name" value="HisKA"/>
    <property type="match status" value="1"/>
</dbReference>
<feature type="domain" description="Response regulatory" evidence="18">
    <location>
        <begin position="580"/>
        <end position="699"/>
    </location>
</feature>
<feature type="modified residue" description="4-aspartylphosphate" evidence="15">
    <location>
        <position position="629"/>
    </location>
</feature>
<dbReference type="Pfam" id="PF00072">
    <property type="entry name" value="Response_reg"/>
    <property type="match status" value="2"/>
</dbReference>
<evidence type="ECO:0000256" key="15">
    <source>
        <dbReference type="PROSITE-ProRule" id="PRU00169"/>
    </source>
</evidence>
<dbReference type="InterPro" id="IPR029151">
    <property type="entry name" value="Sensor-like_sf"/>
</dbReference>
<dbReference type="Gene3D" id="3.30.565.10">
    <property type="entry name" value="Histidine kinase-like ATPase, C-terminal domain"/>
    <property type="match status" value="1"/>
</dbReference>
<dbReference type="SMART" id="SM00448">
    <property type="entry name" value="REC"/>
    <property type="match status" value="2"/>
</dbReference>
<evidence type="ECO:0000256" key="11">
    <source>
        <dbReference type="ARBA" id="ARBA00022989"/>
    </source>
</evidence>
<dbReference type="Pfam" id="PF02518">
    <property type="entry name" value="HATPase_c"/>
    <property type="match status" value="1"/>
</dbReference>
<keyword evidence="9" id="KW-0418">Kinase</keyword>
<evidence type="ECO:0000256" key="6">
    <source>
        <dbReference type="ARBA" id="ARBA00022679"/>
    </source>
</evidence>
<dbReference type="Proteomes" id="UP000676649">
    <property type="component" value="Chromosome"/>
</dbReference>
<keyword evidence="20" id="KW-1185">Reference proteome</keyword>
<dbReference type="KEGG" id="mpad:KEF85_13420"/>
<dbReference type="PROSITE" id="PS50110">
    <property type="entry name" value="RESPONSE_REGULATORY"/>
    <property type="match status" value="2"/>
</dbReference>
<dbReference type="InterPro" id="IPR036097">
    <property type="entry name" value="HisK_dim/P_sf"/>
</dbReference>
<sequence length="708" mass="78171">MLLNRDGFWLSNDHQAEEWGFMLDKSERRFGSDYPDEWHSISNSEAGSLHTEKGLFVYSTVRPLLLNQHSSTGSDAVNGPSLEQLSPEDYYWKIVTFIPQATLTQAAFYNQPGKQVLLAVLYLSFALAAFIVANVTLNRKRAEQVLIQLRQDTEAAMLAKNEVLIKSCRELEIQRLKAETASRVKSEFLSNMSHEIRTPMNGVLGMLDILRDTQMSREQADLVDTAANSAEALLVIINNILDFSKLEAGKIDLEYIKFNLPSLVEEVCSLQAGLAHAKGLELTCFLPVELDVYWKGDPTRIRQILINLIGNAVKFTEQGEISVTVQAYQIQNVGTSLRFEVRDTGIGISPETQARLFQAFTQADSSTARRFGGTGLGLSISKTLVELMGGAIGVESQPGTGSCFWFNLPLQPVEQDQIAPPIINLAGKRALLVDDNANNRAILEHYLNNWGIRVSSTDQASTALSLLQTAAQHQEAFDILLLDLHMLDMDGLELARQISQIPAIADTPRLLLSSGGLGSEAERKALGIYQCLLKPVRQSQLFDAIANALSVAEQVPAAAPQTNTDVQNVHEDGQDYSGKRILVVEDNRINQKVVLAMLARFQLKPDLAENGQQALELLLNNKYDLVLMDCQMPVMGGYEATTILREREQAANNIRTPVIALTAHATAEARETCLAAGMDDYLSKPISRNELSEILEQWLKPPADVPSV</sequence>
<dbReference type="CDD" id="cd16922">
    <property type="entry name" value="HATPase_EvgS-ArcB-TorS-like"/>
    <property type="match status" value="1"/>
</dbReference>
<comment type="subcellular location">
    <subcellularLocation>
        <location evidence="2">Cell membrane</location>
        <topology evidence="2">Multi-pass membrane protein</topology>
    </subcellularLocation>
</comment>
<evidence type="ECO:0000256" key="1">
    <source>
        <dbReference type="ARBA" id="ARBA00000085"/>
    </source>
</evidence>
<dbReference type="EC" id="2.7.13.3" evidence="3"/>
<reference evidence="19" key="1">
    <citation type="submission" date="2021-04" db="EMBL/GenBank/DDBJ databases">
        <title>Draft genome sequence data of methanotrophic Methylovulum sp. strain S1L and Methylomonas sp. strain S2AM isolated from boreal lake water columns.</title>
        <authorList>
            <person name="Rissanen A.J."/>
            <person name="Mangayil R."/>
            <person name="Svenning M.M."/>
            <person name="Khanongnuch R."/>
        </authorList>
    </citation>
    <scope>NUCLEOTIDE SEQUENCE</scope>
    <source>
        <strain evidence="19">S2AM</strain>
    </source>
</reference>
<proteinExistence type="predicted"/>
<dbReference type="PANTHER" id="PTHR45339:SF1">
    <property type="entry name" value="HYBRID SIGNAL TRANSDUCTION HISTIDINE KINASE J"/>
    <property type="match status" value="1"/>
</dbReference>
<evidence type="ECO:0000256" key="14">
    <source>
        <dbReference type="ARBA" id="ARBA00068150"/>
    </source>
</evidence>
<gene>
    <name evidence="19" type="ORF">KEF85_13420</name>
</gene>
<evidence type="ECO:0000256" key="4">
    <source>
        <dbReference type="ARBA" id="ARBA00022475"/>
    </source>
</evidence>
<dbReference type="InterPro" id="IPR004358">
    <property type="entry name" value="Sig_transdc_His_kin-like_C"/>
</dbReference>
<dbReference type="Gene3D" id="3.40.50.2300">
    <property type="match status" value="2"/>
</dbReference>
<evidence type="ECO:0000259" key="17">
    <source>
        <dbReference type="PROSITE" id="PS50109"/>
    </source>
</evidence>
<keyword evidence="6" id="KW-0808">Transferase</keyword>
<name>A0A975MSA8_9GAMM</name>
<dbReference type="FunFam" id="3.30.565.10:FF:000010">
    <property type="entry name" value="Sensor histidine kinase RcsC"/>
    <property type="match status" value="1"/>
</dbReference>
<keyword evidence="12" id="KW-0902">Two-component regulatory system</keyword>
<evidence type="ECO:0000256" key="13">
    <source>
        <dbReference type="ARBA" id="ARBA00064003"/>
    </source>
</evidence>
<keyword evidence="7 16" id="KW-0812">Transmembrane</keyword>
<dbReference type="SUPFAM" id="SSF55874">
    <property type="entry name" value="ATPase domain of HSP90 chaperone/DNA topoisomerase II/histidine kinase"/>
    <property type="match status" value="1"/>
</dbReference>
<protein>
    <recommendedName>
        <fullName evidence="14">Sensory/regulatory protein RpfC</fullName>
        <ecNumber evidence="3">2.7.13.3</ecNumber>
    </recommendedName>
</protein>
<evidence type="ECO:0000256" key="16">
    <source>
        <dbReference type="SAM" id="Phobius"/>
    </source>
</evidence>
<dbReference type="PANTHER" id="PTHR45339">
    <property type="entry name" value="HYBRID SIGNAL TRANSDUCTION HISTIDINE KINASE J"/>
    <property type="match status" value="1"/>
</dbReference>
<dbReference type="InterPro" id="IPR001789">
    <property type="entry name" value="Sig_transdc_resp-reg_receiver"/>
</dbReference>
<comment type="subunit">
    <text evidence="13">At low DSF concentrations, interacts with RpfF.</text>
</comment>
<evidence type="ECO:0000256" key="7">
    <source>
        <dbReference type="ARBA" id="ARBA00022692"/>
    </source>
</evidence>
<evidence type="ECO:0000256" key="5">
    <source>
        <dbReference type="ARBA" id="ARBA00022553"/>
    </source>
</evidence>
<evidence type="ECO:0000256" key="8">
    <source>
        <dbReference type="ARBA" id="ARBA00022741"/>
    </source>
</evidence>
<comment type="catalytic activity">
    <reaction evidence="1">
        <text>ATP + protein L-histidine = ADP + protein N-phospho-L-histidine.</text>
        <dbReference type="EC" id="2.7.13.3"/>
    </reaction>
</comment>
<feature type="transmembrane region" description="Helical" evidence="16">
    <location>
        <begin position="116"/>
        <end position="137"/>
    </location>
</feature>
<keyword evidence="10" id="KW-0067">ATP-binding</keyword>
<keyword evidence="8" id="KW-0547">Nucleotide-binding</keyword>
<evidence type="ECO:0000256" key="9">
    <source>
        <dbReference type="ARBA" id="ARBA00022777"/>
    </source>
</evidence>
<dbReference type="InterPro" id="IPR005467">
    <property type="entry name" value="His_kinase_dom"/>
</dbReference>
<feature type="domain" description="Response regulatory" evidence="18">
    <location>
        <begin position="429"/>
        <end position="549"/>
    </location>
</feature>
<dbReference type="InterPro" id="IPR011006">
    <property type="entry name" value="CheY-like_superfamily"/>
</dbReference>
<organism evidence="19 20">
    <name type="scientific">Methylomonas paludis</name>
    <dbReference type="NCBI Taxonomy" id="1173101"/>
    <lineage>
        <taxon>Bacteria</taxon>
        <taxon>Pseudomonadati</taxon>
        <taxon>Pseudomonadota</taxon>
        <taxon>Gammaproteobacteria</taxon>
        <taxon>Methylococcales</taxon>
        <taxon>Methylococcaceae</taxon>
        <taxon>Methylomonas</taxon>
    </lineage>
</organism>
<evidence type="ECO:0000256" key="3">
    <source>
        <dbReference type="ARBA" id="ARBA00012438"/>
    </source>
</evidence>